<proteinExistence type="predicted"/>
<sequence>MDSTGMFKEAIISILAIIANQERVLRLEATGISTRAIATGMELSPSTVAKYLLSAEAQ</sequence>
<keyword evidence="2" id="KW-1185">Reference proteome</keyword>
<reference evidence="1 2" key="1">
    <citation type="journal article" date="2011" name="Int. J. Syst. Evol. Microbiol.">
        <title>Hymenobacter yonginensis sp. nov., isolated from a mesotrophic artificial lake.</title>
        <authorList>
            <person name="Joung Y."/>
            <person name="Cho S.H."/>
            <person name="Kim H."/>
            <person name="Kim S.B."/>
            <person name="Joh K."/>
        </authorList>
    </citation>
    <scope>NUCLEOTIDE SEQUENCE [LARGE SCALE GENOMIC DNA]</scope>
    <source>
        <strain evidence="1 2">KCTC 22745</strain>
    </source>
</reference>
<evidence type="ECO:0000313" key="1">
    <source>
        <dbReference type="EMBL" id="WBO85992.1"/>
    </source>
</evidence>
<accession>A0ABY7PSV7</accession>
<dbReference type="EMBL" id="CP115396">
    <property type="protein sequence ID" value="WBO85992.1"/>
    <property type="molecule type" value="Genomic_DNA"/>
</dbReference>
<evidence type="ECO:0000313" key="2">
    <source>
        <dbReference type="Proteomes" id="UP001211872"/>
    </source>
</evidence>
<dbReference type="SUPFAM" id="SSF46894">
    <property type="entry name" value="C-terminal effector domain of the bipartite response regulators"/>
    <property type="match status" value="1"/>
</dbReference>
<dbReference type="Proteomes" id="UP001211872">
    <property type="component" value="Chromosome"/>
</dbReference>
<organism evidence="1 2">
    <name type="scientific">Hymenobacter yonginensis</name>
    <dbReference type="NCBI Taxonomy" id="748197"/>
    <lineage>
        <taxon>Bacteria</taxon>
        <taxon>Pseudomonadati</taxon>
        <taxon>Bacteroidota</taxon>
        <taxon>Cytophagia</taxon>
        <taxon>Cytophagales</taxon>
        <taxon>Hymenobacteraceae</taxon>
        <taxon>Hymenobacter</taxon>
    </lineage>
</organism>
<dbReference type="RefSeq" id="WP_270128593.1">
    <property type="nucleotide sequence ID" value="NZ_CP115396.1"/>
</dbReference>
<dbReference type="InterPro" id="IPR016032">
    <property type="entry name" value="Sig_transdc_resp-reg_C-effctor"/>
</dbReference>
<protein>
    <recommendedName>
        <fullName evidence="3">HTH luxR-type domain-containing protein</fullName>
    </recommendedName>
</protein>
<dbReference type="InterPro" id="IPR036388">
    <property type="entry name" value="WH-like_DNA-bd_sf"/>
</dbReference>
<gene>
    <name evidence="1" type="ORF">O9Z63_06995</name>
</gene>
<name>A0ABY7PSV7_9BACT</name>
<evidence type="ECO:0008006" key="3">
    <source>
        <dbReference type="Google" id="ProtNLM"/>
    </source>
</evidence>
<dbReference type="Gene3D" id="1.10.10.10">
    <property type="entry name" value="Winged helix-like DNA-binding domain superfamily/Winged helix DNA-binding domain"/>
    <property type="match status" value="1"/>
</dbReference>